<comment type="caution">
    <text evidence="3">The sequence shown here is derived from an EMBL/GenBank/DDBJ whole genome shotgun (WGS) entry which is preliminary data.</text>
</comment>
<keyword evidence="2" id="KW-0732">Signal</keyword>
<reference evidence="3" key="2">
    <citation type="submission" date="2021-08" db="EMBL/GenBank/DDBJ databases">
        <authorList>
            <person name="Tani A."/>
            <person name="Ola A."/>
            <person name="Ogura Y."/>
            <person name="Katsura K."/>
            <person name="Hayashi T."/>
        </authorList>
    </citation>
    <scope>NUCLEOTIDE SEQUENCE</scope>
    <source>
        <strain evidence="3">DSM 16372</strain>
    </source>
</reference>
<gene>
    <name evidence="3" type="ORF">BHAOGJBA_5484</name>
</gene>
<name>A0AAV4ZVS6_9HYPH</name>
<accession>A0AAV4ZVS6</accession>
<dbReference type="Proteomes" id="UP001055247">
    <property type="component" value="Unassembled WGS sequence"/>
</dbReference>
<evidence type="ECO:0000313" key="3">
    <source>
        <dbReference type="EMBL" id="GJD91931.1"/>
    </source>
</evidence>
<feature type="signal peptide" evidence="2">
    <location>
        <begin position="1"/>
        <end position="26"/>
    </location>
</feature>
<feature type="compositionally biased region" description="Low complexity" evidence="1">
    <location>
        <begin position="39"/>
        <end position="56"/>
    </location>
</feature>
<protein>
    <submittedName>
        <fullName evidence="3">Uncharacterized protein</fullName>
    </submittedName>
</protein>
<keyword evidence="4" id="KW-1185">Reference proteome</keyword>
<feature type="region of interest" description="Disordered" evidence="1">
    <location>
        <begin position="39"/>
        <end position="77"/>
    </location>
</feature>
<sequence length="215" mass="23498">MPATSPRRAVLALTAFGLMAGTAAHAQDGGLFEALFGRPQAAPQQQAPQPQVQVPAYGHGYDDGYRRRARRVERPRPRTRYTALHKPEPLKVKITDRQMPLDMSAGPAAALMRDETLRPGDIVILKSGPQVFTGSVEKRHTMRDFEPAQSSPLVGKQTRRQLAAMVTPVGALPADEARRVLARMKRTPRSPAAVPEQATAQVSGMRVINAWTPAR</sequence>
<dbReference type="RefSeq" id="WP_066923547.1">
    <property type="nucleotide sequence ID" value="NZ_BPQO01000034.1"/>
</dbReference>
<evidence type="ECO:0000313" key="4">
    <source>
        <dbReference type="Proteomes" id="UP001055247"/>
    </source>
</evidence>
<reference evidence="3" key="1">
    <citation type="journal article" date="2016" name="Front. Microbiol.">
        <title>Genome Sequence of the Piezophilic, Mesophilic Sulfate-Reducing Bacterium Desulfovibrio indicus J2T.</title>
        <authorList>
            <person name="Cao J."/>
            <person name="Maignien L."/>
            <person name="Shao Z."/>
            <person name="Alain K."/>
            <person name="Jebbar M."/>
        </authorList>
    </citation>
    <scope>NUCLEOTIDE SEQUENCE</scope>
    <source>
        <strain evidence="3">DSM 16372</strain>
    </source>
</reference>
<evidence type="ECO:0000256" key="1">
    <source>
        <dbReference type="SAM" id="MobiDB-lite"/>
    </source>
</evidence>
<proteinExistence type="predicted"/>
<dbReference type="AlphaFoldDB" id="A0AAV4ZVS6"/>
<feature type="chain" id="PRO_5043371813" evidence="2">
    <location>
        <begin position="27"/>
        <end position="215"/>
    </location>
</feature>
<evidence type="ECO:0000256" key="2">
    <source>
        <dbReference type="SAM" id="SignalP"/>
    </source>
</evidence>
<dbReference type="EMBL" id="BPQO01000034">
    <property type="protein sequence ID" value="GJD91931.1"/>
    <property type="molecule type" value="Genomic_DNA"/>
</dbReference>
<organism evidence="3 4">
    <name type="scientific">Methylobacterium hispanicum</name>
    <dbReference type="NCBI Taxonomy" id="270350"/>
    <lineage>
        <taxon>Bacteria</taxon>
        <taxon>Pseudomonadati</taxon>
        <taxon>Pseudomonadota</taxon>
        <taxon>Alphaproteobacteria</taxon>
        <taxon>Hyphomicrobiales</taxon>
        <taxon>Methylobacteriaceae</taxon>
        <taxon>Methylobacterium</taxon>
    </lineage>
</organism>
<feature type="compositionally biased region" description="Basic and acidic residues" evidence="1">
    <location>
        <begin position="60"/>
        <end position="76"/>
    </location>
</feature>